<dbReference type="InterPro" id="IPR002172">
    <property type="entry name" value="LDrepeatLR_classA_rpt"/>
</dbReference>
<dbReference type="GO" id="GO:0035821">
    <property type="term" value="P:modulation of process of another organism"/>
    <property type="evidence" value="ECO:0007669"/>
    <property type="project" value="UniProtKB-ARBA"/>
</dbReference>
<keyword evidence="5 6" id="KW-1015">Disulfide bond</keyword>
<dbReference type="PROSITE" id="PS00134">
    <property type="entry name" value="TRYPSIN_HIS"/>
    <property type="match status" value="1"/>
</dbReference>
<dbReference type="InterPro" id="IPR033116">
    <property type="entry name" value="TRYPSIN_SER"/>
</dbReference>
<dbReference type="InterPro" id="IPR009003">
    <property type="entry name" value="Peptidase_S1_PA"/>
</dbReference>
<name>A0A8D2LMC6_VARKO</name>
<dbReference type="GO" id="GO:0004252">
    <property type="term" value="F:serine-type endopeptidase activity"/>
    <property type="evidence" value="ECO:0007669"/>
    <property type="project" value="InterPro"/>
</dbReference>
<proteinExistence type="inferred from homology"/>
<feature type="domain" description="Peptidase S1" evidence="9">
    <location>
        <begin position="231"/>
        <end position="464"/>
    </location>
</feature>
<organism evidence="10 11">
    <name type="scientific">Varanus komodoensis</name>
    <name type="common">Komodo dragon</name>
    <dbReference type="NCBI Taxonomy" id="61221"/>
    <lineage>
        <taxon>Eukaryota</taxon>
        <taxon>Metazoa</taxon>
        <taxon>Chordata</taxon>
        <taxon>Craniata</taxon>
        <taxon>Vertebrata</taxon>
        <taxon>Euteleostomi</taxon>
        <taxon>Lepidosauria</taxon>
        <taxon>Squamata</taxon>
        <taxon>Bifurcata</taxon>
        <taxon>Unidentata</taxon>
        <taxon>Episquamata</taxon>
        <taxon>Toxicofera</taxon>
        <taxon>Anguimorpha</taxon>
        <taxon>Paleoanguimorpha</taxon>
        <taxon>Varanoidea</taxon>
        <taxon>Varanidae</taxon>
        <taxon>Varanus</taxon>
    </lineage>
</organism>
<comment type="similarity">
    <text evidence="1">Belongs to the peptidase S1 family. Snake venom subfamily.</text>
</comment>
<dbReference type="PANTHER" id="PTHR24252">
    <property type="entry name" value="ACROSIN-RELATED"/>
    <property type="match status" value="1"/>
</dbReference>
<keyword evidence="11" id="KW-1185">Reference proteome</keyword>
<feature type="region of interest" description="Disordered" evidence="8">
    <location>
        <begin position="475"/>
        <end position="507"/>
    </location>
</feature>
<dbReference type="PROSITE" id="PS00135">
    <property type="entry name" value="TRYPSIN_SER"/>
    <property type="match status" value="1"/>
</dbReference>
<dbReference type="SMART" id="SM00020">
    <property type="entry name" value="Tryp_SPc"/>
    <property type="match status" value="1"/>
</dbReference>
<dbReference type="InterPro" id="IPR001314">
    <property type="entry name" value="Peptidase_S1A"/>
</dbReference>
<dbReference type="InterPro" id="IPR018114">
    <property type="entry name" value="TRYPSIN_HIS"/>
</dbReference>
<dbReference type="InterPro" id="IPR043504">
    <property type="entry name" value="Peptidase_S1_PA_chymotrypsin"/>
</dbReference>
<dbReference type="AlphaFoldDB" id="A0A8D2LMC6"/>
<dbReference type="FunFam" id="2.40.10.10:FF:000003">
    <property type="entry name" value="Transmembrane serine protease 3"/>
    <property type="match status" value="1"/>
</dbReference>
<evidence type="ECO:0000313" key="10">
    <source>
        <dbReference type="Ensembl" id="ENSVKKP00000023773.1"/>
    </source>
</evidence>
<keyword evidence="4 7" id="KW-0720">Serine protease</keyword>
<sequence>MDLPAVVAKPALEGQKGPSVPGRSLWKVTLTTILVGTLTAACGGILMGESLVEISSSLSFLFSPAFLVQQEGPFEHVVELQGIRYETSLQNLSSEYYRTLTPVLERLFQSTPSSNSSGVLVHFRLWFSTEGLPSPGWEEETLRQGLVSALGHQGIALPGYGTISSVALIGIAGFLSNISDYNISRCNPGQGGQCVKKENAECDGRRDCEDGSDEVQCDCGARPAMQTGNRIVGGSEALRGEFPWQVSLRENNEHFCGATILSATWLVSAAHCFNDFQDPGTWSAHAGSTWLSHPESSAVKAAVGRILKHPSYDADTADYDVALLELMQPLPFSRYIQPACIPASSHVFPPGRRCLISGWGYLREDVLVKPDLLQKATVEVLDQALCSSLYGNILTERMMCAGYLEGKIDSCQGDSGGPLVCEEPSGSFFLAGIVSWGIGCAEARRPGVYARVTQLRDWIQASMATRAPALVPLATTPRRETSTEGARSGSPTTAFAQATGSPAMGGIPVQGTAPALIRVSRAGDREPELVAKARFRLQHVA</sequence>
<evidence type="ECO:0000313" key="11">
    <source>
        <dbReference type="Proteomes" id="UP000694545"/>
    </source>
</evidence>
<feature type="disulfide bond" evidence="6">
    <location>
        <begin position="202"/>
        <end position="217"/>
    </location>
</feature>
<dbReference type="GO" id="GO:0005576">
    <property type="term" value="C:extracellular region"/>
    <property type="evidence" value="ECO:0007669"/>
    <property type="project" value="UniProtKB-ARBA"/>
</dbReference>
<dbReference type="CDD" id="cd00112">
    <property type="entry name" value="LDLa"/>
    <property type="match status" value="1"/>
</dbReference>
<protein>
    <submittedName>
        <fullName evidence="10">Transmembrane serine protease 9</fullName>
    </submittedName>
</protein>
<evidence type="ECO:0000256" key="3">
    <source>
        <dbReference type="ARBA" id="ARBA00022801"/>
    </source>
</evidence>
<reference evidence="10" key="1">
    <citation type="submission" date="2025-08" db="UniProtKB">
        <authorList>
            <consortium name="Ensembl"/>
        </authorList>
    </citation>
    <scope>IDENTIFICATION</scope>
</reference>
<dbReference type="CDD" id="cd00190">
    <property type="entry name" value="Tryp_SPc"/>
    <property type="match status" value="1"/>
</dbReference>
<evidence type="ECO:0000256" key="8">
    <source>
        <dbReference type="SAM" id="MobiDB-lite"/>
    </source>
</evidence>
<dbReference type="GO" id="GO:0006508">
    <property type="term" value="P:proteolysis"/>
    <property type="evidence" value="ECO:0007669"/>
    <property type="project" value="UniProtKB-KW"/>
</dbReference>
<dbReference type="SUPFAM" id="SSF50494">
    <property type="entry name" value="Trypsin-like serine proteases"/>
    <property type="match status" value="1"/>
</dbReference>
<evidence type="ECO:0000256" key="1">
    <source>
        <dbReference type="ARBA" id="ARBA00009228"/>
    </source>
</evidence>
<keyword evidence="3 7" id="KW-0378">Hydrolase</keyword>
<dbReference type="PRINTS" id="PR00722">
    <property type="entry name" value="CHYMOTRYPSIN"/>
</dbReference>
<reference evidence="10" key="2">
    <citation type="submission" date="2025-09" db="UniProtKB">
        <authorList>
            <consortium name="Ensembl"/>
        </authorList>
    </citation>
    <scope>IDENTIFICATION</scope>
</reference>
<comment type="caution">
    <text evidence="6">Lacks conserved residue(s) required for the propagation of feature annotation.</text>
</comment>
<dbReference type="Ensembl" id="ENSVKKT00000024358.1">
    <property type="protein sequence ID" value="ENSVKKP00000023773.1"/>
    <property type="gene ID" value="ENSVKKG00000015696.1"/>
</dbReference>
<dbReference type="InterPro" id="IPR001254">
    <property type="entry name" value="Trypsin_dom"/>
</dbReference>
<evidence type="ECO:0000256" key="4">
    <source>
        <dbReference type="ARBA" id="ARBA00022825"/>
    </source>
</evidence>
<evidence type="ECO:0000259" key="9">
    <source>
        <dbReference type="PROSITE" id="PS50240"/>
    </source>
</evidence>
<feature type="compositionally biased region" description="Polar residues" evidence="8">
    <location>
        <begin position="483"/>
        <end position="500"/>
    </location>
</feature>
<dbReference type="Pfam" id="PF00089">
    <property type="entry name" value="Trypsin"/>
    <property type="match status" value="1"/>
</dbReference>
<dbReference type="Gene3D" id="2.40.10.10">
    <property type="entry name" value="Trypsin-like serine proteases"/>
    <property type="match status" value="1"/>
</dbReference>
<accession>A0A8D2LMC6</accession>
<evidence type="ECO:0000256" key="5">
    <source>
        <dbReference type="ARBA" id="ARBA00023157"/>
    </source>
</evidence>
<dbReference type="Proteomes" id="UP000694545">
    <property type="component" value="Unplaced"/>
</dbReference>
<dbReference type="Gene3D" id="4.10.400.10">
    <property type="entry name" value="Low-density Lipoprotein Receptor"/>
    <property type="match status" value="1"/>
</dbReference>
<dbReference type="PROSITE" id="PS50240">
    <property type="entry name" value="TRYPSIN_DOM"/>
    <property type="match status" value="1"/>
</dbReference>
<dbReference type="PROSITE" id="PS50068">
    <property type="entry name" value="LDLRA_2"/>
    <property type="match status" value="1"/>
</dbReference>
<evidence type="ECO:0000256" key="7">
    <source>
        <dbReference type="RuleBase" id="RU363034"/>
    </source>
</evidence>
<dbReference type="PANTHER" id="PTHR24252:SF26">
    <property type="entry name" value="TRANSMEMBRANE SERINE PROTEASE 9"/>
    <property type="match status" value="1"/>
</dbReference>
<keyword evidence="2 7" id="KW-0645">Protease</keyword>
<dbReference type="InterPro" id="IPR036055">
    <property type="entry name" value="LDL_receptor-like_sf"/>
</dbReference>
<evidence type="ECO:0000256" key="2">
    <source>
        <dbReference type="ARBA" id="ARBA00022670"/>
    </source>
</evidence>
<evidence type="ECO:0000256" key="6">
    <source>
        <dbReference type="PROSITE-ProRule" id="PRU00124"/>
    </source>
</evidence>